<protein>
    <submittedName>
        <fullName evidence="2">NTP transferase domain-containing protein</fullName>
    </submittedName>
</protein>
<dbReference type="Proteomes" id="UP000697710">
    <property type="component" value="Unassembled WGS sequence"/>
</dbReference>
<dbReference type="PANTHER" id="PTHR43777:SF1">
    <property type="entry name" value="MOLYBDENUM COFACTOR CYTIDYLYLTRANSFERASE"/>
    <property type="match status" value="1"/>
</dbReference>
<feature type="domain" description="MobA-like NTP transferase" evidence="1">
    <location>
        <begin position="12"/>
        <end position="167"/>
    </location>
</feature>
<dbReference type="Pfam" id="PF12804">
    <property type="entry name" value="NTP_transf_3"/>
    <property type="match status" value="1"/>
</dbReference>
<dbReference type="SUPFAM" id="SSF53448">
    <property type="entry name" value="Nucleotide-diphospho-sugar transferases"/>
    <property type="match status" value="1"/>
</dbReference>
<comment type="caution">
    <text evidence="2">The sequence shown here is derived from an EMBL/GenBank/DDBJ whole genome shotgun (WGS) entry which is preliminary data.</text>
</comment>
<dbReference type="Gene3D" id="3.90.550.10">
    <property type="entry name" value="Spore Coat Polysaccharide Biosynthesis Protein SpsA, Chain A"/>
    <property type="match status" value="1"/>
</dbReference>
<organism evidence="2 3">
    <name type="scientific">Eiseniibacteriota bacterium</name>
    <dbReference type="NCBI Taxonomy" id="2212470"/>
    <lineage>
        <taxon>Bacteria</taxon>
        <taxon>Candidatus Eiseniibacteriota</taxon>
    </lineage>
</organism>
<evidence type="ECO:0000313" key="3">
    <source>
        <dbReference type="Proteomes" id="UP000697710"/>
    </source>
</evidence>
<dbReference type="InterPro" id="IPR029044">
    <property type="entry name" value="Nucleotide-diphossugar_trans"/>
</dbReference>
<dbReference type="EMBL" id="JAGQHR010000300">
    <property type="protein sequence ID" value="MCA9728106.1"/>
    <property type="molecule type" value="Genomic_DNA"/>
</dbReference>
<sequence length="218" mass="22777">MSKKLSAILLSRPLGQGRTPKMLLPFGDETVLARTLKAYQGFDEVLVVVPGSGDGVDAAIQSSGIAARSIAVADAEAGLGEQLRAALDAASSSTQGYAIGMTDQPILSSELVTDIRSRFEGGKAKILAPVCQRAIGLPTFFDSEMRKELSSLSAHGTLWDVFKAHGDDVDACELFHTAVLGGIEDTDDYHALLRLAGLPVPEPEEEGAIPSTNGGPSA</sequence>
<keyword evidence="2" id="KW-0808">Transferase</keyword>
<evidence type="ECO:0000313" key="2">
    <source>
        <dbReference type="EMBL" id="MCA9728106.1"/>
    </source>
</evidence>
<proteinExistence type="predicted"/>
<reference evidence="2" key="1">
    <citation type="submission" date="2020-04" db="EMBL/GenBank/DDBJ databases">
        <authorList>
            <person name="Zhang T."/>
        </authorList>
    </citation>
    <scope>NUCLEOTIDE SEQUENCE</scope>
    <source>
        <strain evidence="2">HKST-UBA01</strain>
    </source>
</reference>
<gene>
    <name evidence="2" type="ORF">KC729_10515</name>
</gene>
<dbReference type="PANTHER" id="PTHR43777">
    <property type="entry name" value="MOLYBDENUM COFACTOR CYTIDYLYLTRANSFERASE"/>
    <property type="match status" value="1"/>
</dbReference>
<accession>A0A956M1F6</accession>
<reference evidence="2" key="2">
    <citation type="journal article" date="2021" name="Microbiome">
        <title>Successional dynamics and alternative stable states in a saline activated sludge microbial community over 9 years.</title>
        <authorList>
            <person name="Wang Y."/>
            <person name="Ye J."/>
            <person name="Ju F."/>
            <person name="Liu L."/>
            <person name="Boyd J.A."/>
            <person name="Deng Y."/>
            <person name="Parks D.H."/>
            <person name="Jiang X."/>
            <person name="Yin X."/>
            <person name="Woodcroft B.J."/>
            <person name="Tyson G.W."/>
            <person name="Hugenholtz P."/>
            <person name="Polz M.F."/>
            <person name="Zhang T."/>
        </authorList>
    </citation>
    <scope>NUCLEOTIDE SEQUENCE</scope>
    <source>
        <strain evidence="2">HKST-UBA01</strain>
    </source>
</reference>
<evidence type="ECO:0000259" key="1">
    <source>
        <dbReference type="Pfam" id="PF12804"/>
    </source>
</evidence>
<dbReference type="AlphaFoldDB" id="A0A956M1F6"/>
<dbReference type="GO" id="GO:0016779">
    <property type="term" value="F:nucleotidyltransferase activity"/>
    <property type="evidence" value="ECO:0007669"/>
    <property type="project" value="UniProtKB-ARBA"/>
</dbReference>
<dbReference type="InterPro" id="IPR025877">
    <property type="entry name" value="MobA-like_NTP_Trfase"/>
</dbReference>
<name>A0A956M1F6_UNCEI</name>